<feature type="domain" description="Cupin type-2" evidence="1">
    <location>
        <begin position="42"/>
        <end position="111"/>
    </location>
</feature>
<keyword evidence="3" id="KW-1185">Reference proteome</keyword>
<dbReference type="EMBL" id="JBHUMD010000007">
    <property type="protein sequence ID" value="MFD2601624.1"/>
    <property type="molecule type" value="Genomic_DNA"/>
</dbReference>
<sequence>MAESKPLIITGSNEGDKLFIAGSNYRVVLRGEQTNDKLAIIEMNIPPGSGPVPHEHPLFQESFYVLEGEVEFRTKSGTYTARKGAVVTIPEGGPVHNFKNLSGEMAKLLCMVAPAGLDAFFKEVSKPLREGEEPQPPTDEERAKIMETAERYGQKLYPPDYFDKQS</sequence>
<dbReference type="InterPro" id="IPR013096">
    <property type="entry name" value="Cupin_2"/>
</dbReference>
<comment type="caution">
    <text evidence="2">The sequence shown here is derived from an EMBL/GenBank/DDBJ whole genome shotgun (WGS) entry which is preliminary data.</text>
</comment>
<dbReference type="InterPro" id="IPR053146">
    <property type="entry name" value="QDO-like"/>
</dbReference>
<proteinExistence type="predicted"/>
<protein>
    <submittedName>
        <fullName evidence="2">Cupin domain-containing protein</fullName>
    </submittedName>
</protein>
<dbReference type="SUPFAM" id="SSF51182">
    <property type="entry name" value="RmlC-like cupins"/>
    <property type="match status" value="1"/>
</dbReference>
<dbReference type="InterPro" id="IPR014710">
    <property type="entry name" value="RmlC-like_jellyroll"/>
</dbReference>
<name>A0ABW5NS26_9FLAO</name>
<gene>
    <name evidence="2" type="ORF">ACFSR3_06115</name>
</gene>
<dbReference type="Pfam" id="PF07883">
    <property type="entry name" value="Cupin_2"/>
    <property type="match status" value="1"/>
</dbReference>
<evidence type="ECO:0000313" key="3">
    <source>
        <dbReference type="Proteomes" id="UP001597480"/>
    </source>
</evidence>
<organism evidence="2 3">
    <name type="scientific">Flavobacterium suzhouense</name>
    <dbReference type="NCBI Taxonomy" id="1529638"/>
    <lineage>
        <taxon>Bacteria</taxon>
        <taxon>Pseudomonadati</taxon>
        <taxon>Bacteroidota</taxon>
        <taxon>Flavobacteriia</taxon>
        <taxon>Flavobacteriales</taxon>
        <taxon>Flavobacteriaceae</taxon>
        <taxon>Flavobacterium</taxon>
    </lineage>
</organism>
<evidence type="ECO:0000313" key="2">
    <source>
        <dbReference type="EMBL" id="MFD2601624.1"/>
    </source>
</evidence>
<dbReference type="PANTHER" id="PTHR36440:SF1">
    <property type="entry name" value="PUTATIVE (AFU_ORTHOLOGUE AFUA_8G07350)-RELATED"/>
    <property type="match status" value="1"/>
</dbReference>
<evidence type="ECO:0000259" key="1">
    <source>
        <dbReference type="Pfam" id="PF07883"/>
    </source>
</evidence>
<dbReference type="PANTHER" id="PTHR36440">
    <property type="entry name" value="PUTATIVE (AFU_ORTHOLOGUE AFUA_8G07350)-RELATED"/>
    <property type="match status" value="1"/>
</dbReference>
<dbReference type="Gene3D" id="2.60.120.10">
    <property type="entry name" value="Jelly Rolls"/>
    <property type="match status" value="1"/>
</dbReference>
<reference evidence="3" key="1">
    <citation type="journal article" date="2019" name="Int. J. Syst. Evol. Microbiol.">
        <title>The Global Catalogue of Microorganisms (GCM) 10K type strain sequencing project: providing services to taxonomists for standard genome sequencing and annotation.</title>
        <authorList>
            <consortium name="The Broad Institute Genomics Platform"/>
            <consortium name="The Broad Institute Genome Sequencing Center for Infectious Disease"/>
            <person name="Wu L."/>
            <person name="Ma J."/>
        </authorList>
    </citation>
    <scope>NUCLEOTIDE SEQUENCE [LARGE SCALE GENOMIC DNA]</scope>
    <source>
        <strain evidence="3">KCTC 42107</strain>
    </source>
</reference>
<dbReference type="RefSeq" id="WP_379820178.1">
    <property type="nucleotide sequence ID" value="NZ_JBHUMD010000007.1"/>
</dbReference>
<dbReference type="InterPro" id="IPR011051">
    <property type="entry name" value="RmlC_Cupin_sf"/>
</dbReference>
<accession>A0ABW5NS26</accession>
<dbReference type="Proteomes" id="UP001597480">
    <property type="component" value="Unassembled WGS sequence"/>
</dbReference>